<evidence type="ECO:0000256" key="1">
    <source>
        <dbReference type="ARBA" id="ARBA00022536"/>
    </source>
</evidence>
<dbReference type="Pfam" id="PF14670">
    <property type="entry name" value="FXa_inhibition"/>
    <property type="match status" value="1"/>
</dbReference>
<evidence type="ECO:0000313" key="10">
    <source>
        <dbReference type="Proteomes" id="UP000694844"/>
    </source>
</evidence>
<keyword evidence="4" id="KW-1015">Disulfide bond</keyword>
<feature type="chain" id="PRO_5034957099" evidence="8">
    <location>
        <begin position="31"/>
        <end position="1084"/>
    </location>
</feature>
<protein>
    <submittedName>
        <fullName evidence="11">Low-density lipoprotein receptor-related protein 4-like</fullName>
    </submittedName>
</protein>
<keyword evidence="10" id="KW-1185">Reference proteome</keyword>
<dbReference type="Pfam" id="PF00058">
    <property type="entry name" value="Ldl_recept_b"/>
    <property type="match status" value="1"/>
</dbReference>
<dbReference type="Proteomes" id="UP000694844">
    <property type="component" value="Chromosome 3"/>
</dbReference>
<dbReference type="SMART" id="SM00135">
    <property type="entry name" value="LY"/>
    <property type="match status" value="9"/>
</dbReference>
<dbReference type="OrthoDB" id="5958943at2759"/>
<keyword evidence="7" id="KW-0472">Membrane</keyword>
<feature type="repeat" description="LDL-receptor class B" evidence="6">
    <location>
        <begin position="141"/>
        <end position="186"/>
    </location>
</feature>
<feature type="repeat" description="LDL-receptor class B" evidence="6">
    <location>
        <begin position="710"/>
        <end position="752"/>
    </location>
</feature>
<dbReference type="InterPro" id="IPR009030">
    <property type="entry name" value="Growth_fac_rcpt_cys_sf"/>
</dbReference>
<feature type="transmembrane region" description="Helical" evidence="7">
    <location>
        <begin position="1019"/>
        <end position="1042"/>
    </location>
</feature>
<dbReference type="InterPro" id="IPR000742">
    <property type="entry name" value="EGF"/>
</dbReference>
<dbReference type="PROSITE" id="PS51120">
    <property type="entry name" value="LDLRB"/>
    <property type="match status" value="4"/>
</dbReference>
<accession>A0A8B8DCJ6</accession>
<dbReference type="InterPro" id="IPR050778">
    <property type="entry name" value="Cueball_EGF_LRP_Nidogen"/>
</dbReference>
<keyword evidence="7" id="KW-1133">Transmembrane helix</keyword>
<dbReference type="FunFam" id="2.120.10.30:FF:000241">
    <property type="entry name" value="Low-density lipoprotein receptor-related protein 6"/>
    <property type="match status" value="1"/>
</dbReference>
<dbReference type="CDD" id="cd12087">
    <property type="entry name" value="TM_EGFR-like"/>
    <property type="match status" value="1"/>
</dbReference>
<evidence type="ECO:0000256" key="6">
    <source>
        <dbReference type="PROSITE-ProRule" id="PRU00461"/>
    </source>
</evidence>
<feature type="signal peptide" evidence="8">
    <location>
        <begin position="1"/>
        <end position="30"/>
    </location>
</feature>
<dbReference type="SMART" id="SM00181">
    <property type="entry name" value="EGF"/>
    <property type="match status" value="3"/>
</dbReference>
<evidence type="ECO:0000256" key="4">
    <source>
        <dbReference type="ARBA" id="ARBA00023157"/>
    </source>
</evidence>
<evidence type="ECO:0000313" key="11">
    <source>
        <dbReference type="RefSeq" id="XP_022325254.1"/>
    </source>
</evidence>
<dbReference type="RefSeq" id="XP_022325254.1">
    <property type="nucleotide sequence ID" value="XM_022469546.1"/>
</dbReference>
<evidence type="ECO:0000256" key="5">
    <source>
        <dbReference type="ARBA" id="ARBA00023180"/>
    </source>
</evidence>
<keyword evidence="7" id="KW-0812">Transmembrane</keyword>
<keyword evidence="3" id="KW-0677">Repeat</keyword>
<dbReference type="InterPro" id="IPR011042">
    <property type="entry name" value="6-blade_b-propeller_TolB-like"/>
</dbReference>
<keyword evidence="2 8" id="KW-0732">Signal</keyword>
<keyword evidence="5" id="KW-0325">Glycoprotein</keyword>
<dbReference type="KEGG" id="cvn:111125581"/>
<evidence type="ECO:0000256" key="2">
    <source>
        <dbReference type="ARBA" id="ARBA00022729"/>
    </source>
</evidence>
<evidence type="ECO:0000256" key="8">
    <source>
        <dbReference type="SAM" id="SignalP"/>
    </source>
</evidence>
<dbReference type="SUPFAM" id="SSF63825">
    <property type="entry name" value="YWTD domain"/>
    <property type="match status" value="3"/>
</dbReference>
<name>A0A8B8DCJ6_CRAVI</name>
<dbReference type="Gene3D" id="2.120.10.30">
    <property type="entry name" value="TolB, C-terminal domain"/>
    <property type="match status" value="3"/>
</dbReference>
<keyword evidence="1" id="KW-0245">EGF-like domain</keyword>
<feature type="domain" description="EGF-like" evidence="9">
    <location>
        <begin position="936"/>
        <end position="972"/>
    </location>
</feature>
<dbReference type="InterPro" id="IPR000033">
    <property type="entry name" value="LDLR_classB_rpt"/>
</dbReference>
<dbReference type="SUPFAM" id="SSF57184">
    <property type="entry name" value="Growth factor receptor domain"/>
    <property type="match status" value="1"/>
</dbReference>
<dbReference type="CDD" id="cd00053">
    <property type="entry name" value="EGF"/>
    <property type="match status" value="1"/>
</dbReference>
<evidence type="ECO:0000259" key="9">
    <source>
        <dbReference type="SMART" id="SM00181"/>
    </source>
</evidence>
<organism evidence="10 11">
    <name type="scientific">Crassostrea virginica</name>
    <name type="common">Eastern oyster</name>
    <dbReference type="NCBI Taxonomy" id="6565"/>
    <lineage>
        <taxon>Eukaryota</taxon>
        <taxon>Metazoa</taxon>
        <taxon>Spiralia</taxon>
        <taxon>Lophotrochozoa</taxon>
        <taxon>Mollusca</taxon>
        <taxon>Bivalvia</taxon>
        <taxon>Autobranchia</taxon>
        <taxon>Pteriomorphia</taxon>
        <taxon>Ostreida</taxon>
        <taxon>Ostreoidea</taxon>
        <taxon>Ostreidae</taxon>
        <taxon>Crassostrea</taxon>
    </lineage>
</organism>
<evidence type="ECO:0000256" key="3">
    <source>
        <dbReference type="ARBA" id="ARBA00022737"/>
    </source>
</evidence>
<dbReference type="PANTHER" id="PTHR46513">
    <property type="entry name" value="VITELLOGENIN RECEPTOR-LIKE PROTEIN-RELATED-RELATED"/>
    <property type="match status" value="1"/>
</dbReference>
<gene>
    <name evidence="11" type="primary">LOC111125581</name>
</gene>
<reference evidence="11" key="1">
    <citation type="submission" date="2025-08" db="UniProtKB">
        <authorList>
            <consortium name="RefSeq"/>
        </authorList>
    </citation>
    <scope>IDENTIFICATION</scope>
    <source>
        <tissue evidence="11">Whole sample</tissue>
    </source>
</reference>
<evidence type="ECO:0000256" key="7">
    <source>
        <dbReference type="SAM" id="Phobius"/>
    </source>
</evidence>
<dbReference type="AlphaFoldDB" id="A0A8B8DCJ6"/>
<feature type="repeat" description="LDL-receptor class B" evidence="6">
    <location>
        <begin position="800"/>
        <end position="843"/>
    </location>
</feature>
<feature type="repeat" description="LDL-receptor class B" evidence="6">
    <location>
        <begin position="844"/>
        <end position="886"/>
    </location>
</feature>
<feature type="domain" description="EGF-like" evidence="9">
    <location>
        <begin position="323"/>
        <end position="358"/>
    </location>
</feature>
<proteinExistence type="predicted"/>
<sequence length="1084" mass="121716">MKLSVPFNERCRFVILNVFCILSLLDFSKSQDTIDNGLIISQLPNLYSSGSLTTLPGSIDAFKTASIFPVRNFNFHQTTEIVSIATDANDRKIYLLDGNTRSLYKMNNFNVWLNDSSQSITLLHEGISKTSTKLAYDWLTKNIYWTDEYYNWIAVQSTNDSDPSMFRVLIENGLSKPLAIAVDPLVGYLFWSEHDETGKIERATLAGEERETIVTGAVWIPDMAVDTDSQTIYWIDIQRNTVEKCDYNGNNRKVVRRSKFTSITMSGITVFKDLVCVTEYHSYLVTCLDKTTGDNKWMRYFRSRTPWAISVYDKATQKIIDHSCKNMKCHHFCVNTPSGGKCICKSGYQLTDDKVTCREEHHLFSKGLFIANKTDICMLDIRVITSLSHEPICLPLKPDSVKLLAASAVDNRLFYTDSGFLYSYDFLTNLSSSHTRVGKISGLAFDWVENMVFWSDSKSINMYSVQSDSVYKVKTNVENPSYLTICPYHKRLYWIASSTAGDRIVSSSLDGTNVSTIYTSETKSGLTGLFYKTDTSRLFWIDNEKVKSVNYDGSDLKTYFSVKKDKELIVYKDYSLSTTTENELHSASFASRRIELTVELDGFGKLTGMAVYDPGLQKKEKGPCELNNGGCEHICVPKGTFRKCVCAFGYRLEVNGVNCSTDTMKNNYILTVDFTHKKIYQISTQSAAVSALDVQEDYSPARAIVHHVTSDIYWSDFRNRQIKKMNLNSKNITTILNLGSFTPFGLAIDYSTDLLYYTALLSGLTSASFIGVVDPYTGDDQRVITDLSAAHEVVLYPSEGYLFYTDTGDVPYIGRSSMDGSFKVAIVATKIRQVNGLAIDYTSKRLYWSDGVKDIIEYCDFNGKNRHILLKDEQAHIANLVVAGNFIYYTAINRQRVTKVDKKSGYTVHWMMDSYEYGRLESVDAHPGDMQPVNNNCYNKNGNCSSLCIPNPTGYVCACADGIEMKDQYTCLHGKKRKSLSSLRGLDDIESKTSGKNPAMNLDGPQIVKSENTSDLTPVIAGSVLGALVLIGIGAVIAFLYFRRRSRSVYEHQIDTPNVKFANDKGGVGNAGFAEENPEVRISS</sequence>
<feature type="domain" description="EGF-like" evidence="9">
    <location>
        <begin position="623"/>
        <end position="660"/>
    </location>
</feature>
<dbReference type="GeneID" id="111125581"/>